<name>A0A0N1JRH1_9NEIS</name>
<feature type="domain" description="HDOD" evidence="1">
    <location>
        <begin position="133"/>
        <end position="315"/>
    </location>
</feature>
<dbReference type="Pfam" id="PF08668">
    <property type="entry name" value="HDOD"/>
    <property type="match status" value="1"/>
</dbReference>
<dbReference type="OrthoDB" id="9804751at2"/>
<keyword evidence="3" id="KW-1185">Reference proteome</keyword>
<sequence>MEDLTAPFLLEPVWRSDGAWVALRAHCPASQLQDLAAMLAQQDLTAWPVYWQPEPGAADGIAPDALPKGIHALLPPDALLVNGARRLSATHTPPAPALVSGVVQTGIAQGLPQDVWCTGPWPRTGQATQTASRNPAQPVLLQLLSLIVSDADTEELEAVFARSPQLVLRLLRLVNSVAVSGTRKAQSLHQAIAVLGRRQLRRWLQLLLYAEQYVPDGGVPPLLLLVALRARRLESWAAAGWLGGVSADAAFLAGMLSCLDVLFGEPLPALLGDLPLDPLLMRALLEGAGELGAALARMPQLEAADLTALAQWSAAHSVEWRHTEVATLAWVSQLARSMA</sequence>
<comment type="caution">
    <text evidence="2">The sequence shown here is derived from an EMBL/GenBank/DDBJ whole genome shotgun (WGS) entry which is preliminary data.</text>
</comment>
<dbReference type="InterPro" id="IPR052340">
    <property type="entry name" value="RNase_Y/CdgJ"/>
</dbReference>
<dbReference type="SUPFAM" id="SSF109604">
    <property type="entry name" value="HD-domain/PDEase-like"/>
    <property type="match status" value="1"/>
</dbReference>
<organism evidence="2 3">
    <name type="scientific">Amantichitinum ursilacus</name>
    <dbReference type="NCBI Taxonomy" id="857265"/>
    <lineage>
        <taxon>Bacteria</taxon>
        <taxon>Pseudomonadati</taxon>
        <taxon>Pseudomonadota</taxon>
        <taxon>Betaproteobacteria</taxon>
        <taxon>Neisseriales</taxon>
        <taxon>Chitinibacteraceae</taxon>
        <taxon>Amantichitinum</taxon>
    </lineage>
</organism>
<protein>
    <submittedName>
        <fullName evidence="2">HDOD domain protein</fullName>
    </submittedName>
</protein>
<dbReference type="EMBL" id="LAQT01000037">
    <property type="protein sequence ID" value="KPC49332.1"/>
    <property type="molecule type" value="Genomic_DNA"/>
</dbReference>
<dbReference type="RefSeq" id="WP_053939690.1">
    <property type="nucleotide sequence ID" value="NZ_LAQT01000037.1"/>
</dbReference>
<dbReference type="InterPro" id="IPR013976">
    <property type="entry name" value="HDOD"/>
</dbReference>
<dbReference type="STRING" id="857265.WG78_20595"/>
<evidence type="ECO:0000313" key="3">
    <source>
        <dbReference type="Proteomes" id="UP000037939"/>
    </source>
</evidence>
<dbReference type="PANTHER" id="PTHR33525:SF4">
    <property type="entry name" value="CYCLIC DI-GMP PHOSPHODIESTERASE CDGJ"/>
    <property type="match status" value="1"/>
</dbReference>
<dbReference type="AlphaFoldDB" id="A0A0N1JRH1"/>
<evidence type="ECO:0000259" key="1">
    <source>
        <dbReference type="PROSITE" id="PS51833"/>
    </source>
</evidence>
<gene>
    <name evidence="2" type="ORF">WG78_20595</name>
</gene>
<accession>A0A0N1JRH1</accession>
<dbReference type="Gene3D" id="1.10.3210.10">
    <property type="entry name" value="Hypothetical protein af1432"/>
    <property type="match status" value="1"/>
</dbReference>
<reference evidence="2 3" key="1">
    <citation type="submission" date="2015-07" db="EMBL/GenBank/DDBJ databases">
        <title>Draft genome sequence of the Amantichitinum ursilacus IGB-41, a new chitin-degrading bacterium.</title>
        <authorList>
            <person name="Kirstahler P."/>
            <person name="Guenther M."/>
            <person name="Grumaz C."/>
            <person name="Rupp S."/>
            <person name="Zibek S."/>
            <person name="Sohn K."/>
        </authorList>
    </citation>
    <scope>NUCLEOTIDE SEQUENCE [LARGE SCALE GENOMIC DNA]</scope>
    <source>
        <strain evidence="2 3">IGB-41</strain>
    </source>
</reference>
<proteinExistence type="predicted"/>
<dbReference type="Proteomes" id="UP000037939">
    <property type="component" value="Unassembled WGS sequence"/>
</dbReference>
<evidence type="ECO:0000313" key="2">
    <source>
        <dbReference type="EMBL" id="KPC49332.1"/>
    </source>
</evidence>
<dbReference type="PANTHER" id="PTHR33525">
    <property type="match status" value="1"/>
</dbReference>
<dbReference type="PROSITE" id="PS51833">
    <property type="entry name" value="HDOD"/>
    <property type="match status" value="1"/>
</dbReference>